<gene>
    <name evidence="1" type="ORF">PSHT_05251</name>
</gene>
<proteinExistence type="predicted"/>
<reference evidence="2" key="2">
    <citation type="journal article" date="2018" name="BMC Genomics">
        <title>Genomic insights into host adaptation between the wheat stripe rust pathogen (Puccinia striiformis f. sp. tritici) and the barley stripe rust pathogen (Puccinia striiformis f. sp. hordei).</title>
        <authorList>
            <person name="Xia C."/>
            <person name="Wang M."/>
            <person name="Yin C."/>
            <person name="Cornejo O.E."/>
            <person name="Hulbert S.H."/>
            <person name="Chen X."/>
        </authorList>
    </citation>
    <scope>NUCLEOTIDE SEQUENCE [LARGE SCALE GENOMIC DNA]</scope>
    <source>
        <strain evidence="2">93TX-2</strain>
    </source>
</reference>
<reference evidence="2" key="3">
    <citation type="journal article" date="2018" name="Mol. Plant Microbe Interact.">
        <title>Genome sequence resources for the wheat stripe rust pathogen (Puccinia striiformis f. sp. tritici) and the barley stripe rust pathogen (Puccinia striiformis f. sp. hordei).</title>
        <authorList>
            <person name="Xia C."/>
            <person name="Wang M."/>
            <person name="Yin C."/>
            <person name="Cornejo O.E."/>
            <person name="Hulbert S.H."/>
            <person name="Chen X."/>
        </authorList>
    </citation>
    <scope>NUCLEOTIDE SEQUENCE [LARGE SCALE GENOMIC DNA]</scope>
    <source>
        <strain evidence="2">93TX-2</strain>
    </source>
</reference>
<reference evidence="1 2" key="1">
    <citation type="submission" date="2017-12" db="EMBL/GenBank/DDBJ databases">
        <title>Gene loss provides genomic basis for host adaptation in cereal stripe rust fungi.</title>
        <authorList>
            <person name="Xia C."/>
        </authorList>
    </citation>
    <scope>NUCLEOTIDE SEQUENCE [LARGE SCALE GENOMIC DNA]</scope>
    <source>
        <strain evidence="1 2">93TX-2</strain>
    </source>
</reference>
<evidence type="ECO:0000313" key="1">
    <source>
        <dbReference type="EMBL" id="POW18963.1"/>
    </source>
</evidence>
<dbReference type="AlphaFoldDB" id="A0A2S4WB23"/>
<dbReference type="Proteomes" id="UP000238274">
    <property type="component" value="Unassembled WGS sequence"/>
</dbReference>
<organism evidence="1 2">
    <name type="scientific">Puccinia striiformis</name>
    <dbReference type="NCBI Taxonomy" id="27350"/>
    <lineage>
        <taxon>Eukaryota</taxon>
        <taxon>Fungi</taxon>
        <taxon>Dikarya</taxon>
        <taxon>Basidiomycota</taxon>
        <taxon>Pucciniomycotina</taxon>
        <taxon>Pucciniomycetes</taxon>
        <taxon>Pucciniales</taxon>
        <taxon>Pucciniaceae</taxon>
        <taxon>Puccinia</taxon>
    </lineage>
</organism>
<accession>A0A2S4WB23</accession>
<protein>
    <submittedName>
        <fullName evidence="1">Uncharacterized protein</fullName>
    </submittedName>
</protein>
<comment type="caution">
    <text evidence="1">The sequence shown here is derived from an EMBL/GenBank/DDBJ whole genome shotgun (WGS) entry which is preliminary data.</text>
</comment>
<dbReference type="EMBL" id="PKSM01000057">
    <property type="protein sequence ID" value="POW18963.1"/>
    <property type="molecule type" value="Genomic_DNA"/>
</dbReference>
<sequence>MFAFKNYTRGTTRILSIGMIITLSLTLVNAHICYNAYQTQEGGWFPGDGSATCGDGTRTYQCSLPACTPGPPNDLFRKLTCVLPDLRVLAHQIYQRCSKVPTKLPGNMNFRVLSYTLEKNVLVSRCIKSTQNSFRMIPGIVVTTGPPGQTYKVYCPNDVENKVKITVCPDADCDKGV</sequence>
<dbReference type="VEuPathDB" id="FungiDB:PSHT_05251"/>
<keyword evidence="2" id="KW-1185">Reference proteome</keyword>
<evidence type="ECO:0000313" key="2">
    <source>
        <dbReference type="Proteomes" id="UP000238274"/>
    </source>
</evidence>
<name>A0A2S4WB23_9BASI</name>